<gene>
    <name evidence="1" type="ORF">Rain11_1879</name>
</gene>
<evidence type="ECO:0000313" key="2">
    <source>
        <dbReference type="Proteomes" id="UP000233387"/>
    </source>
</evidence>
<proteinExistence type="predicted"/>
<comment type="caution">
    <text evidence="1">The sequence shown here is derived from an EMBL/GenBank/DDBJ whole genome shotgun (WGS) entry which is preliminary data.</text>
</comment>
<organism evidence="1 2">
    <name type="scientific">Raineya orbicola</name>
    <dbReference type="NCBI Taxonomy" id="2016530"/>
    <lineage>
        <taxon>Bacteria</taxon>
        <taxon>Pseudomonadati</taxon>
        <taxon>Bacteroidota</taxon>
        <taxon>Cytophagia</taxon>
        <taxon>Cytophagales</taxon>
        <taxon>Raineyaceae</taxon>
        <taxon>Raineya</taxon>
    </lineage>
</organism>
<dbReference type="AlphaFoldDB" id="A0A2N3IC08"/>
<dbReference type="EMBL" id="NKXO01000029">
    <property type="protein sequence ID" value="PKQ67861.1"/>
    <property type="molecule type" value="Genomic_DNA"/>
</dbReference>
<protein>
    <submittedName>
        <fullName evidence="1">Uncharacterized protein</fullName>
    </submittedName>
</protein>
<keyword evidence="2" id="KW-1185">Reference proteome</keyword>
<reference evidence="1 2" key="1">
    <citation type="submission" date="2017-06" db="EMBL/GenBank/DDBJ databases">
        <title>Raineya orbicola gen. nov., sp. nov. a slightly thermophilic bacterium of the phylum Bacteroidetes and the description of Raineyaceae fam. nov.</title>
        <authorList>
            <person name="Albuquerque L."/>
            <person name="Polonia A.R.M."/>
            <person name="Barroso C."/>
            <person name="Froufe H.J.C."/>
            <person name="Lage O."/>
            <person name="Lobo-Da-Cunha A."/>
            <person name="Egas C."/>
            <person name="Da Costa M.S."/>
        </authorList>
    </citation>
    <scope>NUCLEOTIDE SEQUENCE [LARGE SCALE GENOMIC DNA]</scope>
    <source>
        <strain evidence="1 2">SPSPC-11</strain>
    </source>
</reference>
<name>A0A2N3IC08_9BACT</name>
<accession>A0A2N3IC08</accession>
<dbReference type="Proteomes" id="UP000233387">
    <property type="component" value="Unassembled WGS sequence"/>
</dbReference>
<evidence type="ECO:0000313" key="1">
    <source>
        <dbReference type="EMBL" id="PKQ67861.1"/>
    </source>
</evidence>
<sequence length="44" mass="5194">MKRLALNSIKLVDAFVSIYDFLKEFNPILQAHLVRKQMDNNCKK</sequence>